<evidence type="ECO:0008006" key="5">
    <source>
        <dbReference type="Google" id="ProtNLM"/>
    </source>
</evidence>
<sequence>MPPSISTTWWRLLAVTWITLCLFSTVATALQVAPGSPCASVCQDRNDGDGNDAKGSTTSVKDIACEDPDFDSRTIRGMKFKECTQCLQSSRYTSGEETDLMWYLYNLRYAANVCLYNYPEAVQNKSFACDIPSSCGGLKTALREGDLKAESITQLEYCSADNEKMKAWAIKSCTSCLWNAPESKYLSNFMVALDAACVQRPKAGDLVGLTGSLFTSYAVNITDPPKLETGPPPPAQTNMDTGTIIGIAIGAALVLLLGVGLFVVYWRKQKRAKVEEERRVNSDSPNDGGSSITALNIGGGGGGPGSGGGRHGYTTDYKREIGLTSFESYDASRSGGLNSNRGGNYTNSGEYYDQLEKYQQRAAAQQYGMLNHTGPADSLPAHPAYIPRAAMAQQQQQRNSTDSRGSRNTATSSQNLQQQFTPSQTLVAQNSQQQRPVSTQTLSAQHLQQQQTTRRTSPRSSPRLVPEPITLSAVPASKQRYAKTTTEQASQPSLSTSSKSAIDSYTMQKYLAAEDDRPGHTMPPPPAQKPPRAAKPFDPANPPPPPPQPAVKIPSLGLPSVPRVRVPKQYAPPRISVEEATPTDAAGGEGHFERTGTPGSRSSSVSRDGRPPTRGRDESNRVGGASPSGRVIRQTVNVTRPRQEEIPIASGKTVLYS</sequence>
<protein>
    <recommendedName>
        <fullName evidence="5">LPXTG-domain-containing protein</fullName>
    </recommendedName>
</protein>
<keyword evidence="2" id="KW-0472">Membrane</keyword>
<feature type="chain" id="PRO_5041693418" description="LPXTG-domain-containing protein" evidence="3">
    <location>
        <begin position="30"/>
        <end position="657"/>
    </location>
</feature>
<gene>
    <name evidence="4" type="ORF">OOU_Y34scaffold00540g38</name>
</gene>
<feature type="compositionally biased region" description="Low complexity" evidence="1">
    <location>
        <begin position="595"/>
        <end position="606"/>
    </location>
</feature>
<evidence type="ECO:0000256" key="3">
    <source>
        <dbReference type="SAM" id="SignalP"/>
    </source>
</evidence>
<name>A0AA97NY41_PYRO3</name>
<dbReference type="EMBL" id="JH792933">
    <property type="protein sequence ID" value="ELQ38433.1"/>
    <property type="molecule type" value="Genomic_DNA"/>
</dbReference>
<feature type="region of interest" description="Disordered" evidence="1">
    <location>
        <begin position="274"/>
        <end position="314"/>
    </location>
</feature>
<feature type="compositionally biased region" description="Basic and acidic residues" evidence="1">
    <location>
        <begin position="607"/>
        <end position="620"/>
    </location>
</feature>
<keyword evidence="2" id="KW-0812">Transmembrane</keyword>
<evidence type="ECO:0000256" key="1">
    <source>
        <dbReference type="SAM" id="MobiDB-lite"/>
    </source>
</evidence>
<evidence type="ECO:0000313" key="4">
    <source>
        <dbReference type="EMBL" id="ELQ38433.1"/>
    </source>
</evidence>
<accession>A0AA97NY41</accession>
<dbReference type="Proteomes" id="UP000011086">
    <property type="component" value="Unassembled WGS sequence"/>
</dbReference>
<keyword evidence="3" id="KW-0732">Signal</keyword>
<keyword evidence="2" id="KW-1133">Transmembrane helix</keyword>
<feature type="region of interest" description="Disordered" evidence="1">
    <location>
        <begin position="515"/>
        <end position="644"/>
    </location>
</feature>
<feature type="compositionally biased region" description="Polar residues" evidence="1">
    <location>
        <begin position="398"/>
        <end position="437"/>
    </location>
</feature>
<feature type="compositionally biased region" description="Low complexity" evidence="1">
    <location>
        <begin position="438"/>
        <end position="464"/>
    </location>
</feature>
<evidence type="ECO:0000256" key="2">
    <source>
        <dbReference type="SAM" id="Phobius"/>
    </source>
</evidence>
<organism evidence="4">
    <name type="scientific">Pyricularia oryzae (strain Y34)</name>
    <name type="common">Rice blast fungus</name>
    <name type="synonym">Magnaporthe oryzae</name>
    <dbReference type="NCBI Taxonomy" id="1143189"/>
    <lineage>
        <taxon>Eukaryota</taxon>
        <taxon>Fungi</taxon>
        <taxon>Dikarya</taxon>
        <taxon>Ascomycota</taxon>
        <taxon>Pezizomycotina</taxon>
        <taxon>Sordariomycetes</taxon>
        <taxon>Sordariomycetidae</taxon>
        <taxon>Magnaporthales</taxon>
        <taxon>Pyriculariaceae</taxon>
        <taxon>Pyricularia</taxon>
    </lineage>
</organism>
<feature type="signal peptide" evidence="3">
    <location>
        <begin position="1"/>
        <end position="29"/>
    </location>
</feature>
<feature type="compositionally biased region" description="Polar residues" evidence="1">
    <location>
        <begin position="482"/>
        <end position="502"/>
    </location>
</feature>
<feature type="compositionally biased region" description="Pro residues" evidence="1">
    <location>
        <begin position="539"/>
        <end position="549"/>
    </location>
</feature>
<feature type="compositionally biased region" description="Polar residues" evidence="1">
    <location>
        <begin position="282"/>
        <end position="294"/>
    </location>
</feature>
<proteinExistence type="predicted"/>
<feature type="region of interest" description="Disordered" evidence="1">
    <location>
        <begin position="390"/>
        <end position="502"/>
    </location>
</feature>
<reference evidence="4" key="1">
    <citation type="journal article" date="2012" name="PLoS Genet.">
        <title>Comparative analysis of the genomes of two field isolates of the rice blast fungus Magnaporthe oryzae.</title>
        <authorList>
            <person name="Xue M."/>
            <person name="Yang J."/>
            <person name="Li Z."/>
            <person name="Hu S."/>
            <person name="Yao N."/>
            <person name="Dean R.A."/>
            <person name="Zhao W."/>
            <person name="Shen M."/>
            <person name="Zhang H."/>
            <person name="Li C."/>
            <person name="Liu L."/>
            <person name="Cao L."/>
            <person name="Xu X."/>
            <person name="Xing Y."/>
            <person name="Hsiang T."/>
            <person name="Zhang Z."/>
            <person name="Xu J.R."/>
            <person name="Peng Y.L."/>
        </authorList>
    </citation>
    <scope>NUCLEOTIDE SEQUENCE</scope>
    <source>
        <strain evidence="4">Y34</strain>
    </source>
</reference>
<dbReference type="AlphaFoldDB" id="A0AA97NY41"/>
<feature type="transmembrane region" description="Helical" evidence="2">
    <location>
        <begin position="244"/>
        <end position="266"/>
    </location>
</feature>
<feature type="compositionally biased region" description="Gly residues" evidence="1">
    <location>
        <begin position="297"/>
        <end position="311"/>
    </location>
</feature>